<keyword evidence="6" id="KW-1185">Reference proteome</keyword>
<feature type="region of interest" description="Disordered" evidence="3">
    <location>
        <begin position="22"/>
        <end position="49"/>
    </location>
</feature>
<keyword evidence="1" id="KW-0051">Antiviral defense</keyword>
<gene>
    <name evidence="5" type="ORF">EII10_10135</name>
</gene>
<feature type="domain" description="CRISPR type III-associated protein" evidence="4">
    <location>
        <begin position="12"/>
        <end position="200"/>
    </location>
</feature>
<feature type="region of interest" description="Disordered" evidence="3">
    <location>
        <begin position="260"/>
        <end position="309"/>
    </location>
</feature>
<feature type="domain" description="CRISPR type III-associated protein" evidence="4">
    <location>
        <begin position="289"/>
        <end position="487"/>
    </location>
</feature>
<dbReference type="AlphaFoldDB" id="A0A3P1UYV8"/>
<dbReference type="Proteomes" id="UP000271272">
    <property type="component" value="Unassembled WGS sequence"/>
</dbReference>
<evidence type="ECO:0000313" key="6">
    <source>
        <dbReference type="Proteomes" id="UP000271272"/>
    </source>
</evidence>
<name>A0A3P1UYV8_9ACTO</name>
<dbReference type="EMBL" id="RQZC01000021">
    <property type="protein sequence ID" value="RRD26205.1"/>
    <property type="molecule type" value="Genomic_DNA"/>
</dbReference>
<feature type="compositionally biased region" description="Basic and acidic residues" evidence="3">
    <location>
        <begin position="26"/>
        <end position="49"/>
    </location>
</feature>
<accession>A0A3P1UYV8</accession>
<dbReference type="OrthoDB" id="5242922at2"/>
<dbReference type="GO" id="GO:0051607">
    <property type="term" value="P:defense response to virus"/>
    <property type="evidence" value="ECO:0007669"/>
    <property type="project" value="UniProtKB-KW"/>
</dbReference>
<dbReference type="InterPro" id="IPR005537">
    <property type="entry name" value="RAMP_III_fam"/>
</dbReference>
<comment type="subunit">
    <text evidence="2">Part of the Csm effector complex that includes Cas10, Csm2, Csm3, Csm4 and Csm5.</text>
</comment>
<dbReference type="Pfam" id="PF03787">
    <property type="entry name" value="RAMPs"/>
    <property type="match status" value="2"/>
</dbReference>
<evidence type="ECO:0000313" key="5">
    <source>
        <dbReference type="EMBL" id="RRD26205.1"/>
    </source>
</evidence>
<dbReference type="PANTHER" id="PTHR35579">
    <property type="entry name" value="CRISPR SYSTEM CMS ENDORIBONUCLEASE CSM3"/>
    <property type="match status" value="1"/>
</dbReference>
<proteinExistence type="predicted"/>
<sequence length="559" mass="61267">MSLTRYELNLALRTLSPLHSGSAEYQVDRSAERRERPRDEDGEKRHAEPRLFVRDASNRPILPGRSIKGALRAAWMRAYGQRRQTYGHNAVDAMCALWGGQERASALITHPIDLSDAARVERTGIAVDRYWGSAGDTALFVHEIVPEGQELTLHLSGQVGSIEGDGPREDFETLLGQIVALLKAGRVSLGGRGNAGWGRVVLEEAQSTSTIAVVRHHLDSPEGLRQLLSPKPTTINVPIATDLPDDARLRVSITWDSPTGILVAEPRDEKERGSDDDPGGKQPVPTRPLRTRSKKGRQTDETSPLVLPGSSVRGALRSRASRIARTILLAGEPAPGTPHDWSTTEVHKQLAQDPALVRYLFGSTERRGAVRVLETLARGQAELRERTHNAGDRWTGGVKDGALFKELIPDADWNDLVLEIDLDRISRIQPVCDKDDDRVRAAKERHNSQVPNRRRAALCLLGLALAELSTGALPLGSRGTRGLGAVRVTAMRVEGDDGLLHGTWRLGSPGRDGDAETGRRVAQELLARLRGLNDDMDEGATWTDYLQETQEAVQGEEQC</sequence>
<dbReference type="RefSeq" id="WP_124934389.1">
    <property type="nucleotide sequence ID" value="NZ_RQZC01000021.1"/>
</dbReference>
<dbReference type="InterPro" id="IPR052216">
    <property type="entry name" value="CRISPR_Csm3_endoribonuclease"/>
</dbReference>
<evidence type="ECO:0000256" key="1">
    <source>
        <dbReference type="ARBA" id="ARBA00023118"/>
    </source>
</evidence>
<reference evidence="5 6" key="1">
    <citation type="submission" date="2018-11" db="EMBL/GenBank/DDBJ databases">
        <title>Genomes From Bacteria Associated with the Canine Oral Cavity: a Test Case for Automated Genome-Based Taxonomic Assignment.</title>
        <authorList>
            <person name="Coil D.A."/>
            <person name="Jospin G."/>
            <person name="Darling A.E."/>
            <person name="Wallis C."/>
            <person name="Davis I.J."/>
            <person name="Harris S."/>
            <person name="Eisen J.A."/>
            <person name="Holcombe L.J."/>
            <person name="O'Flynn C."/>
        </authorList>
    </citation>
    <scope>NUCLEOTIDE SEQUENCE [LARGE SCALE GENOMIC DNA]</scope>
    <source>
        <strain evidence="5 6">OH5050</strain>
    </source>
</reference>
<protein>
    <submittedName>
        <fullName evidence="5">CRISPR-associated protein</fullName>
    </submittedName>
</protein>
<dbReference type="PANTHER" id="PTHR35579:SF6">
    <property type="entry name" value="DUF324 DOMAIN-CONTAINING PROTEIN"/>
    <property type="match status" value="1"/>
</dbReference>
<evidence type="ECO:0000256" key="2">
    <source>
        <dbReference type="ARBA" id="ARBA00093789"/>
    </source>
</evidence>
<organism evidence="5 6">
    <name type="scientific">Actinomyces bowdenii</name>
    <dbReference type="NCBI Taxonomy" id="131109"/>
    <lineage>
        <taxon>Bacteria</taxon>
        <taxon>Bacillati</taxon>
        <taxon>Actinomycetota</taxon>
        <taxon>Actinomycetes</taxon>
        <taxon>Actinomycetales</taxon>
        <taxon>Actinomycetaceae</taxon>
        <taxon>Actinomyces</taxon>
    </lineage>
</organism>
<evidence type="ECO:0000256" key="3">
    <source>
        <dbReference type="SAM" id="MobiDB-lite"/>
    </source>
</evidence>
<evidence type="ECO:0000259" key="4">
    <source>
        <dbReference type="Pfam" id="PF03787"/>
    </source>
</evidence>
<dbReference type="CDD" id="cd09726">
    <property type="entry name" value="RAMP_I_III"/>
    <property type="match status" value="1"/>
</dbReference>
<feature type="compositionally biased region" description="Basic and acidic residues" evidence="3">
    <location>
        <begin position="265"/>
        <end position="279"/>
    </location>
</feature>
<comment type="caution">
    <text evidence="5">The sequence shown here is derived from an EMBL/GenBank/DDBJ whole genome shotgun (WGS) entry which is preliminary data.</text>
</comment>